<name>A0A9N8UY43_9GLOM</name>
<evidence type="ECO:0000313" key="3">
    <source>
        <dbReference type="Proteomes" id="UP000789706"/>
    </source>
</evidence>
<dbReference type="AlphaFoldDB" id="A0A9N8UY43"/>
<organism evidence="2 3">
    <name type="scientific">Diversispora eburnea</name>
    <dbReference type="NCBI Taxonomy" id="1213867"/>
    <lineage>
        <taxon>Eukaryota</taxon>
        <taxon>Fungi</taxon>
        <taxon>Fungi incertae sedis</taxon>
        <taxon>Mucoromycota</taxon>
        <taxon>Glomeromycotina</taxon>
        <taxon>Glomeromycetes</taxon>
        <taxon>Diversisporales</taxon>
        <taxon>Diversisporaceae</taxon>
        <taxon>Diversispora</taxon>
    </lineage>
</organism>
<comment type="caution">
    <text evidence="2">The sequence shown here is derived from an EMBL/GenBank/DDBJ whole genome shotgun (WGS) entry which is preliminary data.</text>
</comment>
<proteinExistence type="predicted"/>
<keyword evidence="3" id="KW-1185">Reference proteome</keyword>
<evidence type="ECO:0000313" key="2">
    <source>
        <dbReference type="EMBL" id="CAG8432884.1"/>
    </source>
</evidence>
<feature type="signal peptide" evidence="1">
    <location>
        <begin position="1"/>
        <end position="16"/>
    </location>
</feature>
<protein>
    <submittedName>
        <fullName evidence="2">4713_t:CDS:1</fullName>
    </submittedName>
</protein>
<evidence type="ECO:0000256" key="1">
    <source>
        <dbReference type="SAM" id="SignalP"/>
    </source>
</evidence>
<dbReference type="EMBL" id="CAJVPK010000006">
    <property type="protein sequence ID" value="CAG8432884.1"/>
    <property type="molecule type" value="Genomic_DNA"/>
</dbReference>
<sequence>MIALAISVSFTILVVANIEGVSISYQIPLTLMIFYISESTTARRAVKVEITLEPSPTFAGKKEAWMAVPCLR</sequence>
<gene>
    <name evidence="2" type="ORF">DEBURN_LOCUS208</name>
</gene>
<feature type="chain" id="PRO_5040114108" evidence="1">
    <location>
        <begin position="17"/>
        <end position="72"/>
    </location>
</feature>
<reference evidence="2" key="1">
    <citation type="submission" date="2021-06" db="EMBL/GenBank/DDBJ databases">
        <authorList>
            <person name="Kallberg Y."/>
            <person name="Tangrot J."/>
            <person name="Rosling A."/>
        </authorList>
    </citation>
    <scope>NUCLEOTIDE SEQUENCE</scope>
    <source>
        <strain evidence="2">AZ414A</strain>
    </source>
</reference>
<keyword evidence="1" id="KW-0732">Signal</keyword>
<accession>A0A9N8UY43</accession>
<dbReference type="Proteomes" id="UP000789706">
    <property type="component" value="Unassembled WGS sequence"/>
</dbReference>